<comment type="caution">
    <text evidence="1">The sequence shown here is derived from an EMBL/GenBank/DDBJ whole genome shotgun (WGS) entry which is preliminary data.</text>
</comment>
<sequence length="218" mass="24034">MINHISLRIPEKGVNVVQMTSHSQLIQEDEVTTIESVLSERDPLKLSWKVEKDSSINRKSQAIVHSLASVNKSDIFVLSSIILKHVTSLEKIAFRLPLNVEILNVTSLHIEQWSTEKLADAQVIKIAGQSEPELKIELSYRLRLSALPAELAMPTVAIIGTDRLNAIGVGAGVGAIPCGCPPLLKWLPLQTVIFRRGPTPMALTLHQSRLALAKFFIL</sequence>
<proteinExistence type="predicted"/>
<gene>
    <name evidence="1" type="ORF">PN36_23265</name>
</gene>
<evidence type="ECO:0000313" key="2">
    <source>
        <dbReference type="Proteomes" id="UP000030428"/>
    </source>
</evidence>
<dbReference type="EMBL" id="JSZA02000113">
    <property type="protein sequence ID" value="TGO02546.1"/>
    <property type="molecule type" value="Genomic_DNA"/>
</dbReference>
<accession>A0A4E0RFW8</accession>
<reference evidence="1 2" key="1">
    <citation type="journal article" date="2016" name="Front. Microbiol.">
        <title>Single-Cell (Meta-)Genomics of a Dimorphic Candidatus Thiomargarita nelsonii Reveals Genomic Plasticity.</title>
        <authorList>
            <person name="Flood B.E."/>
            <person name="Fliss P."/>
            <person name="Jones D.S."/>
            <person name="Dick G.J."/>
            <person name="Jain S."/>
            <person name="Kaster A.K."/>
            <person name="Winkel M."/>
            <person name="Mussmann M."/>
            <person name="Bailey J."/>
        </authorList>
    </citation>
    <scope>NUCLEOTIDE SEQUENCE [LARGE SCALE GENOMIC DNA]</scope>
    <source>
        <strain evidence="1">Hydrate Ridge</strain>
    </source>
</reference>
<evidence type="ECO:0000313" key="1">
    <source>
        <dbReference type="EMBL" id="TGO02546.1"/>
    </source>
</evidence>
<dbReference type="Proteomes" id="UP000030428">
    <property type="component" value="Unassembled WGS sequence"/>
</dbReference>
<dbReference type="AlphaFoldDB" id="A0A4E0RFW8"/>
<organism evidence="1 2">
    <name type="scientific">Candidatus Thiomargarita nelsonii</name>
    <dbReference type="NCBI Taxonomy" id="1003181"/>
    <lineage>
        <taxon>Bacteria</taxon>
        <taxon>Pseudomonadati</taxon>
        <taxon>Pseudomonadota</taxon>
        <taxon>Gammaproteobacteria</taxon>
        <taxon>Thiotrichales</taxon>
        <taxon>Thiotrichaceae</taxon>
        <taxon>Thiomargarita</taxon>
    </lineage>
</organism>
<name>A0A4E0RFW8_9GAMM</name>
<keyword evidence="2" id="KW-1185">Reference proteome</keyword>
<protein>
    <submittedName>
        <fullName evidence="1">Uncharacterized protein</fullName>
    </submittedName>
</protein>